<dbReference type="PROSITE" id="PS50850">
    <property type="entry name" value="MFS"/>
    <property type="match status" value="1"/>
</dbReference>
<keyword evidence="9" id="KW-1185">Reference proteome</keyword>
<dbReference type="InterPro" id="IPR020846">
    <property type="entry name" value="MFS_dom"/>
</dbReference>
<protein>
    <submittedName>
        <fullName evidence="8">MFS transporter</fullName>
    </submittedName>
</protein>
<feature type="transmembrane region" description="Helical" evidence="6">
    <location>
        <begin position="50"/>
        <end position="69"/>
    </location>
</feature>
<evidence type="ECO:0000256" key="4">
    <source>
        <dbReference type="ARBA" id="ARBA00022989"/>
    </source>
</evidence>
<comment type="caution">
    <text evidence="8">The sequence shown here is derived from an EMBL/GenBank/DDBJ whole genome shotgun (WGS) entry which is preliminary data.</text>
</comment>
<feature type="transmembrane region" description="Helical" evidence="6">
    <location>
        <begin position="270"/>
        <end position="291"/>
    </location>
</feature>
<feature type="transmembrane region" description="Helical" evidence="6">
    <location>
        <begin position="311"/>
        <end position="329"/>
    </location>
</feature>
<feature type="transmembrane region" description="Helical" evidence="6">
    <location>
        <begin position="106"/>
        <end position="127"/>
    </location>
</feature>
<feature type="transmembrane region" description="Helical" evidence="6">
    <location>
        <begin position="81"/>
        <end position="100"/>
    </location>
</feature>
<evidence type="ECO:0000313" key="8">
    <source>
        <dbReference type="EMBL" id="MCQ1529298.1"/>
    </source>
</evidence>
<feature type="transmembrane region" description="Helical" evidence="6">
    <location>
        <begin position="439"/>
        <end position="457"/>
    </location>
</feature>
<keyword evidence="4 6" id="KW-1133">Transmembrane helix</keyword>
<feature type="transmembrane region" description="Helical" evidence="6">
    <location>
        <begin position="167"/>
        <end position="189"/>
    </location>
</feature>
<feature type="domain" description="Major facilitator superfamily (MFS) profile" evidence="7">
    <location>
        <begin position="16"/>
        <end position="461"/>
    </location>
</feature>
<keyword evidence="3 6" id="KW-0812">Transmembrane</keyword>
<reference evidence="8 9" key="1">
    <citation type="submission" date="2021-10" db="EMBL/GenBank/DDBJ databases">
        <title>Lutispora strain m25 sp. nov., a thermophilic, non-spore-forming bacterium isolated from a lab-scale methanogenic bioreactor digesting anaerobic sludge.</title>
        <authorList>
            <person name="El Houari A."/>
            <person name="Mcdonald J."/>
        </authorList>
    </citation>
    <scope>NUCLEOTIDE SEQUENCE [LARGE SCALE GENOMIC DNA]</scope>
    <source>
        <strain evidence="9">m25</strain>
    </source>
</reference>
<comment type="subcellular location">
    <subcellularLocation>
        <location evidence="1">Cell membrane</location>
        <topology evidence="1">Multi-pass membrane protein</topology>
    </subcellularLocation>
</comment>
<organism evidence="8 9">
    <name type="scientific">Lutispora saccharofermentans</name>
    <dbReference type="NCBI Taxonomy" id="3024236"/>
    <lineage>
        <taxon>Bacteria</taxon>
        <taxon>Bacillati</taxon>
        <taxon>Bacillota</taxon>
        <taxon>Clostridia</taxon>
        <taxon>Lutisporales</taxon>
        <taxon>Lutisporaceae</taxon>
        <taxon>Lutispora</taxon>
    </lineage>
</organism>
<evidence type="ECO:0000256" key="5">
    <source>
        <dbReference type="ARBA" id="ARBA00023136"/>
    </source>
</evidence>
<dbReference type="InterPro" id="IPR036259">
    <property type="entry name" value="MFS_trans_sf"/>
</dbReference>
<proteinExistence type="predicted"/>
<feature type="transmembrane region" description="Helical" evidence="6">
    <location>
        <begin position="338"/>
        <end position="357"/>
    </location>
</feature>
<dbReference type="InterPro" id="IPR011701">
    <property type="entry name" value="MFS"/>
</dbReference>
<sequence>MNTTSENNIRRRQVLAVLSLLTAQPIYMFYVGARSVVLSQILTELNGMQFFSITVILSSTIMAITLPIAGSISDKIGRRTTYLLGLGGYCIAMVLCAMALNTPMLLLGISMCGFTNGFTSSVTYALVSDTFAEAQRPKIISYISILTAASSLLGPVLGGALTDFKSWRLVFVLLLVLEALNFCCAAFGIPRIKPISTARNLDYLGIVFFTLCIAPFLYLLTSAGGTFSWLSLQTALLTAVSLVSLAALVRREKKHSAPLIPTDVIKTHPEYLICLIVTITGGICYSGMNYLALYYQNVRGMNATMSGMMTVPRQGGMMLASLLIGVYISRKRKYRRSLLIGIGVFSLAVFLIAQFGTDTLIPILLFSELLYGAADGISAVGPSSIAQHYLSKDEVGRGMAFSSFAGTFGNSLGAALNSAILQGAQNFGGSFCDGLNSAFWVYTALCASVFAVIIRFWPAHRGA</sequence>
<gene>
    <name evidence="8" type="ORF">LJD61_07000</name>
</gene>
<feature type="transmembrane region" description="Helical" evidence="6">
    <location>
        <begin position="227"/>
        <end position="249"/>
    </location>
</feature>
<evidence type="ECO:0000313" key="9">
    <source>
        <dbReference type="Proteomes" id="UP001651880"/>
    </source>
</evidence>
<dbReference type="PANTHER" id="PTHR23501:SF191">
    <property type="entry name" value="VACUOLAR BASIC AMINO ACID TRANSPORTER 4"/>
    <property type="match status" value="1"/>
</dbReference>
<feature type="transmembrane region" description="Helical" evidence="6">
    <location>
        <begin position="201"/>
        <end position="221"/>
    </location>
</feature>
<keyword evidence="2" id="KW-0813">Transport</keyword>
<keyword evidence="5 6" id="KW-0472">Membrane</keyword>
<feature type="transmembrane region" description="Helical" evidence="6">
    <location>
        <begin position="12"/>
        <end position="30"/>
    </location>
</feature>
<evidence type="ECO:0000256" key="3">
    <source>
        <dbReference type="ARBA" id="ARBA00022692"/>
    </source>
</evidence>
<evidence type="ECO:0000256" key="2">
    <source>
        <dbReference type="ARBA" id="ARBA00022448"/>
    </source>
</evidence>
<dbReference type="PANTHER" id="PTHR23501">
    <property type="entry name" value="MAJOR FACILITATOR SUPERFAMILY"/>
    <property type="match status" value="1"/>
</dbReference>
<accession>A0ABT1NDI0</accession>
<dbReference type="SUPFAM" id="SSF103473">
    <property type="entry name" value="MFS general substrate transporter"/>
    <property type="match status" value="1"/>
</dbReference>
<evidence type="ECO:0000259" key="7">
    <source>
        <dbReference type="PROSITE" id="PS50850"/>
    </source>
</evidence>
<evidence type="ECO:0000256" key="1">
    <source>
        <dbReference type="ARBA" id="ARBA00004651"/>
    </source>
</evidence>
<dbReference type="RefSeq" id="WP_255226814.1">
    <property type="nucleotide sequence ID" value="NZ_JAJEKE010000004.1"/>
</dbReference>
<dbReference type="Gene3D" id="1.20.1250.20">
    <property type="entry name" value="MFS general substrate transporter like domains"/>
    <property type="match status" value="2"/>
</dbReference>
<evidence type="ECO:0000256" key="6">
    <source>
        <dbReference type="SAM" id="Phobius"/>
    </source>
</evidence>
<dbReference type="EMBL" id="JAJEKE010000004">
    <property type="protein sequence ID" value="MCQ1529298.1"/>
    <property type="molecule type" value="Genomic_DNA"/>
</dbReference>
<dbReference type="Pfam" id="PF07690">
    <property type="entry name" value="MFS_1"/>
    <property type="match status" value="1"/>
</dbReference>
<dbReference type="Proteomes" id="UP001651880">
    <property type="component" value="Unassembled WGS sequence"/>
</dbReference>
<name>A0ABT1NDI0_9FIRM</name>
<feature type="transmembrane region" description="Helical" evidence="6">
    <location>
        <begin position="139"/>
        <end position="161"/>
    </location>
</feature>